<feature type="transmembrane region" description="Helical" evidence="9">
    <location>
        <begin position="43"/>
        <end position="62"/>
    </location>
</feature>
<feature type="transmembrane region" description="Helical" evidence="9">
    <location>
        <begin position="346"/>
        <end position="365"/>
    </location>
</feature>
<evidence type="ECO:0000256" key="4">
    <source>
        <dbReference type="ARBA" id="ARBA00022475"/>
    </source>
</evidence>
<evidence type="ECO:0000313" key="10">
    <source>
        <dbReference type="EMBL" id="GAB79228.1"/>
    </source>
</evidence>
<keyword evidence="11" id="KW-1185">Reference proteome</keyword>
<dbReference type="GO" id="GO:0005886">
    <property type="term" value="C:plasma membrane"/>
    <property type="evidence" value="ECO:0007669"/>
    <property type="project" value="UniProtKB-SubCell"/>
</dbReference>
<proteinExistence type="inferred from homology"/>
<feature type="transmembrane region" description="Helical" evidence="9">
    <location>
        <begin position="82"/>
        <end position="101"/>
    </location>
</feature>
<feature type="transmembrane region" description="Helical" evidence="9">
    <location>
        <begin position="504"/>
        <end position="523"/>
    </location>
</feature>
<dbReference type="RefSeq" id="WP_006503985.1">
    <property type="nucleotide sequence ID" value="NZ_BAGZ01000021.1"/>
</dbReference>
<comment type="subcellular location">
    <subcellularLocation>
        <location evidence="1">Cell membrane</location>
        <topology evidence="1">Multi-pass membrane protein</topology>
    </subcellularLocation>
</comment>
<dbReference type="AlphaFoldDB" id="K6VAG4"/>
<evidence type="ECO:0000313" key="11">
    <source>
        <dbReference type="Proteomes" id="UP000008495"/>
    </source>
</evidence>
<feature type="transmembrane region" description="Helical" evidence="9">
    <location>
        <begin position="479"/>
        <end position="498"/>
    </location>
</feature>
<feature type="transmembrane region" description="Helical" evidence="9">
    <location>
        <begin position="220"/>
        <end position="246"/>
    </location>
</feature>
<evidence type="ECO:0000256" key="3">
    <source>
        <dbReference type="ARBA" id="ARBA00022448"/>
    </source>
</evidence>
<dbReference type="Pfam" id="PF02028">
    <property type="entry name" value="BCCT"/>
    <property type="match status" value="1"/>
</dbReference>
<keyword evidence="4" id="KW-1003">Cell membrane</keyword>
<comment type="similarity">
    <text evidence="2">Belongs to the BCCT transporter (TC 2.A.15) family.</text>
</comment>
<organism evidence="10 11">
    <name type="scientific">Austwickia chelonae NBRC 105200</name>
    <dbReference type="NCBI Taxonomy" id="1184607"/>
    <lineage>
        <taxon>Bacteria</taxon>
        <taxon>Bacillati</taxon>
        <taxon>Actinomycetota</taxon>
        <taxon>Actinomycetes</taxon>
        <taxon>Micrococcales</taxon>
        <taxon>Dermatophilaceae</taxon>
        <taxon>Austwickia</taxon>
    </lineage>
</organism>
<feature type="transmembrane region" description="Helical" evidence="9">
    <location>
        <begin position="377"/>
        <end position="397"/>
    </location>
</feature>
<dbReference type="PANTHER" id="PTHR30047">
    <property type="entry name" value="HIGH-AFFINITY CHOLINE TRANSPORT PROTEIN-RELATED"/>
    <property type="match status" value="1"/>
</dbReference>
<keyword evidence="6 9" id="KW-1133">Transmembrane helix</keyword>
<dbReference type="NCBIfam" id="NF007399">
    <property type="entry name" value="PRK09928.1"/>
    <property type="match status" value="1"/>
</dbReference>
<keyword evidence="7 9" id="KW-0472">Membrane</keyword>
<feature type="transmembrane region" description="Helical" evidence="9">
    <location>
        <begin position="435"/>
        <end position="458"/>
    </location>
</feature>
<evidence type="ECO:0000256" key="7">
    <source>
        <dbReference type="ARBA" id="ARBA00023136"/>
    </source>
</evidence>
<evidence type="ECO:0000256" key="1">
    <source>
        <dbReference type="ARBA" id="ARBA00004651"/>
    </source>
</evidence>
<protein>
    <submittedName>
        <fullName evidence="10">Putative choline transporter</fullName>
    </submittedName>
</protein>
<comment type="caution">
    <text evidence="10">The sequence shown here is derived from an EMBL/GenBank/DDBJ whole genome shotgun (WGS) entry which is preliminary data.</text>
</comment>
<evidence type="ECO:0000256" key="9">
    <source>
        <dbReference type="SAM" id="Phobius"/>
    </source>
</evidence>
<dbReference type="InterPro" id="IPR000060">
    <property type="entry name" value="BCCT_transptr"/>
</dbReference>
<evidence type="ECO:0000256" key="5">
    <source>
        <dbReference type="ARBA" id="ARBA00022692"/>
    </source>
</evidence>
<dbReference type="STRING" id="100225.SAMN05421595_2536"/>
<evidence type="ECO:0000256" key="8">
    <source>
        <dbReference type="SAM" id="MobiDB-lite"/>
    </source>
</evidence>
<dbReference type="InterPro" id="IPR018093">
    <property type="entry name" value="BCCT_CS"/>
</dbReference>
<dbReference type="NCBIfam" id="TIGR00842">
    <property type="entry name" value="bcct"/>
    <property type="match status" value="1"/>
</dbReference>
<sequence length="703" mass="74737">MSGSPTTGVALDQSAAPVDGGRTQGGKPSADSDIASENRVNPVVFAGSIIGVLAVAGAAIIAPETTGRIITDLVNATAGAFGWFYILLGTAVVAFVILLGVSRYGRIKLGPDHARPEFSTFSWAAMLFAAGIGTDLMFFSVAEPVTQYLTPPRGAGSTLEAAEQAPVWTLFHYGITGWGMYCLMGMALGYFAYRRHQPLAVRSALVPVFGSRMDGPLGHVVDVAAVLGTIFGVAASLGIGVVFLNVGLEILFGVPQGLPAQAALVVVAVVMAAVSATTGVDKGIRVLSQMNVLLAIGLAAWVLVTGNSQFLLNALVQNIGGFVVAFPGMSAQTFAYDQPTEWMSSWTLFFWAWWIAWASFVGLFLARISQGRTIRQFVAGTMVLPFSYIVMWVSIFGNSAIERIRSGDSAFAALAAAKPEQGFYTLLQQYPAPTFLVGVATFVGLLFYVTSADSGALVMANLSSRLASPYDDGKPWLRIVWAAVTGVLTIAMLFVGGISTLQKATVVMGLPFAVVMVLVMVGLHRALQVEGRQAQARRHRFPPVLPVRAPLPGGASAAAGQQDMSASAWKARLARAMELTDVVDADRYLARVVEPALRAVAAEFVLRGQPAEVEAGEGFVDLRTSGAGDHPFVYRVELDQAPVPAYGGRMMKGRSAYARLEVHLANGGQEYDVMGYNRGQLIHDVLDQYEGHLEFLRLEDAAT</sequence>
<dbReference type="eggNOG" id="COG1292">
    <property type="taxonomic scope" value="Bacteria"/>
</dbReference>
<reference evidence="10 11" key="1">
    <citation type="submission" date="2012-08" db="EMBL/GenBank/DDBJ databases">
        <title>Whole genome shotgun sequence of Austwickia chelonae NBRC 105200.</title>
        <authorList>
            <person name="Yoshida I."/>
            <person name="Hosoyama A."/>
            <person name="Tsuchikane K."/>
            <person name="Katsumata H."/>
            <person name="Ando Y."/>
            <person name="Ohji S."/>
            <person name="Hamada M."/>
            <person name="Tamura T."/>
            <person name="Yamazoe A."/>
            <person name="Yamazaki S."/>
            <person name="Fujita N."/>
        </authorList>
    </citation>
    <scope>NUCLEOTIDE SEQUENCE [LARGE SCALE GENOMIC DNA]</scope>
    <source>
        <strain evidence="10 11">NBRC 105200</strain>
    </source>
</reference>
<name>K6VAG4_9MICO</name>
<gene>
    <name evidence="10" type="ORF">AUCHE_21_00540</name>
</gene>
<keyword evidence="3" id="KW-0813">Transport</keyword>
<feature type="transmembrane region" description="Helical" evidence="9">
    <location>
        <begin position="121"/>
        <end position="142"/>
    </location>
</feature>
<feature type="transmembrane region" description="Helical" evidence="9">
    <location>
        <begin position="170"/>
        <end position="193"/>
    </location>
</feature>
<keyword evidence="5 9" id="KW-0812">Transmembrane</keyword>
<evidence type="ECO:0000256" key="2">
    <source>
        <dbReference type="ARBA" id="ARBA00005658"/>
    </source>
</evidence>
<feature type="region of interest" description="Disordered" evidence="8">
    <location>
        <begin position="1"/>
        <end position="34"/>
    </location>
</feature>
<accession>K6VAG4</accession>
<dbReference type="Proteomes" id="UP000008495">
    <property type="component" value="Unassembled WGS sequence"/>
</dbReference>
<dbReference type="EMBL" id="BAGZ01000021">
    <property type="protein sequence ID" value="GAB79228.1"/>
    <property type="molecule type" value="Genomic_DNA"/>
</dbReference>
<dbReference type="GO" id="GO:0022857">
    <property type="term" value="F:transmembrane transporter activity"/>
    <property type="evidence" value="ECO:0007669"/>
    <property type="project" value="InterPro"/>
</dbReference>
<feature type="transmembrane region" description="Helical" evidence="9">
    <location>
        <begin position="292"/>
        <end position="312"/>
    </location>
</feature>
<dbReference type="PROSITE" id="PS01303">
    <property type="entry name" value="BCCT"/>
    <property type="match status" value="1"/>
</dbReference>
<evidence type="ECO:0000256" key="6">
    <source>
        <dbReference type="ARBA" id="ARBA00022989"/>
    </source>
</evidence>
<dbReference type="PANTHER" id="PTHR30047:SF7">
    <property type="entry name" value="HIGH-AFFINITY CHOLINE TRANSPORT PROTEIN"/>
    <property type="match status" value="1"/>
</dbReference>
<feature type="transmembrane region" description="Helical" evidence="9">
    <location>
        <begin position="258"/>
        <end position="280"/>
    </location>
</feature>